<dbReference type="CDD" id="cd01948">
    <property type="entry name" value="EAL"/>
    <property type="match status" value="1"/>
</dbReference>
<reference evidence="4 5" key="1">
    <citation type="journal article" date="2013" name="Int. J. Syst. Evol. Microbiol.">
        <title>Ilumatobacter nonamiense sp. nov. and Ilumatobacter coccineum sp. nov., isolated from seashore sand.</title>
        <authorList>
            <person name="Matsumoto A."/>
            <person name="Kasai H."/>
            <person name="Matsuo Y."/>
            <person name="Shizuri Y."/>
            <person name="Ichikawa N."/>
            <person name="Fujita N."/>
            <person name="Omura S."/>
            <person name="Takahashi Y."/>
        </authorList>
    </citation>
    <scope>NUCLEOTIDE SEQUENCE [LARGE SCALE GENOMIC DNA]</scope>
    <source>
        <strain evidence="5">NBRC 103263 / KCTC 29153 / YM16-304</strain>
    </source>
</reference>
<feature type="domain" description="EAL" evidence="2">
    <location>
        <begin position="560"/>
        <end position="813"/>
    </location>
</feature>
<dbReference type="GO" id="GO:0071111">
    <property type="term" value="F:cyclic-guanylate-specific phosphodiesterase activity"/>
    <property type="evidence" value="ECO:0007669"/>
    <property type="project" value="InterPro"/>
</dbReference>
<dbReference type="CDD" id="cd01949">
    <property type="entry name" value="GGDEF"/>
    <property type="match status" value="1"/>
</dbReference>
<keyword evidence="1" id="KW-0812">Transmembrane</keyword>
<evidence type="ECO:0008006" key="6">
    <source>
        <dbReference type="Google" id="ProtNLM"/>
    </source>
</evidence>
<feature type="transmembrane region" description="Helical" evidence="1">
    <location>
        <begin position="113"/>
        <end position="133"/>
    </location>
</feature>
<dbReference type="Gene3D" id="3.30.450.40">
    <property type="match status" value="1"/>
</dbReference>
<dbReference type="InterPro" id="IPR001633">
    <property type="entry name" value="EAL_dom"/>
</dbReference>
<dbReference type="PANTHER" id="PTHR33121:SF70">
    <property type="entry name" value="SIGNALING PROTEIN YKOW"/>
    <property type="match status" value="1"/>
</dbReference>
<dbReference type="EMBL" id="AP012057">
    <property type="protein sequence ID" value="BAN01007.1"/>
    <property type="molecule type" value="Genomic_DNA"/>
</dbReference>
<dbReference type="InterPro" id="IPR029016">
    <property type="entry name" value="GAF-like_dom_sf"/>
</dbReference>
<proteinExistence type="predicted"/>
<dbReference type="SUPFAM" id="SSF55073">
    <property type="entry name" value="Nucleotide cyclase"/>
    <property type="match status" value="1"/>
</dbReference>
<dbReference type="PROSITE" id="PS50887">
    <property type="entry name" value="GGDEF"/>
    <property type="match status" value="1"/>
</dbReference>
<dbReference type="SUPFAM" id="SSF141868">
    <property type="entry name" value="EAL domain-like"/>
    <property type="match status" value="1"/>
</dbReference>
<dbReference type="Pfam" id="PF00990">
    <property type="entry name" value="GGDEF"/>
    <property type="match status" value="1"/>
</dbReference>
<dbReference type="Gene3D" id="3.30.70.270">
    <property type="match status" value="1"/>
</dbReference>
<dbReference type="NCBIfam" id="TIGR00254">
    <property type="entry name" value="GGDEF"/>
    <property type="match status" value="1"/>
</dbReference>
<dbReference type="AlphaFoldDB" id="A0A6C7E1E7"/>
<dbReference type="Proteomes" id="UP000011863">
    <property type="component" value="Chromosome"/>
</dbReference>
<evidence type="ECO:0000256" key="1">
    <source>
        <dbReference type="SAM" id="Phobius"/>
    </source>
</evidence>
<dbReference type="SUPFAM" id="SSF55781">
    <property type="entry name" value="GAF domain-like"/>
    <property type="match status" value="1"/>
</dbReference>
<gene>
    <name evidence="4" type="ORF">YM304_06930</name>
</gene>
<sequence>MIAALRRPVVRVCLLAVGLIIGSTLLVAFGDSDPHLDGGTIWMAALVAVGYALAERFVFHVEYRREAVSFSMSEVPSALALVFLGPIPAILIRVVVCVVVIRLAWKSPPFKLFFNAALFAFELALAYTIVGAINGANETDQVRLLLAVGIALTVSTLVGTVLVTLAIACFEGEVFSLIVAEVRTAVVVSPLVTMIACVSIAPTLFRTELVALAALPVVTGWFVVERHGRLAQSYRDLRSLHGFSRAVSQSLQIDEIAESAVAESMRLMRASGGMIQIWDEAGNVIVEHGDIGHAPSSRRDPVWAAVFDSDRATPFSIESDGSVSVDPKRAHGSIAVLLSDGDGEIGLLLLTGRGGASETFGTAELSQARTLGDQAAASFRRALLHAEMEYAALHDRLTGEYNRGAFEKVVTDRLAELGARRAAVLMFDLNRFKEVNDTLGHHVGDRVLIQFADRLRKRLEPGDVLGRFGGDEFAMLVRRADDDAVKRCAEQILSDSLVAMKLDDLDVVVTTSVGVAFVDAIDDPVAEVMRRADLAMFTAKRERTAVEIYREEIDRRTPARLSLLGSLRKSLEAEELTVHFQPKVDLVTSTVIGAEALARWQHPVHGWVSPADFIQLAEESGLIKQLTDQILTSSVRTLSGWHAAGHLLSVAVNLSTHDLLDEGLPKRIANLLERYEVEARFLTLEITESALLADTPRTKGTIERLDQLGVRMSLDDFGTGYSSLGYLRRLPVAELKVDQSFVKNLLLDEQDAVIVKSTIDLGHNLGLQVVAEGIENMPILTRLQELGCDIAQGYGISRPLAPEQFGTWLATTDYAVAGSSSSSLWA</sequence>
<dbReference type="SMART" id="SM00267">
    <property type="entry name" value="GGDEF"/>
    <property type="match status" value="1"/>
</dbReference>
<keyword evidence="1" id="KW-1133">Transmembrane helix</keyword>
<evidence type="ECO:0000313" key="4">
    <source>
        <dbReference type="EMBL" id="BAN01007.1"/>
    </source>
</evidence>
<evidence type="ECO:0000259" key="3">
    <source>
        <dbReference type="PROSITE" id="PS50887"/>
    </source>
</evidence>
<dbReference type="InterPro" id="IPR029787">
    <property type="entry name" value="Nucleotide_cyclase"/>
</dbReference>
<dbReference type="InterPro" id="IPR050706">
    <property type="entry name" value="Cyclic-di-GMP_PDE-like"/>
</dbReference>
<feature type="transmembrane region" description="Helical" evidence="1">
    <location>
        <begin position="145"/>
        <end position="168"/>
    </location>
</feature>
<dbReference type="InterPro" id="IPR043128">
    <property type="entry name" value="Rev_trsase/Diguanyl_cyclase"/>
</dbReference>
<keyword evidence="1" id="KW-0472">Membrane</keyword>
<keyword evidence="5" id="KW-1185">Reference proteome</keyword>
<dbReference type="SMART" id="SM00052">
    <property type="entry name" value="EAL"/>
    <property type="match status" value="1"/>
</dbReference>
<feature type="transmembrane region" description="Helical" evidence="1">
    <location>
        <begin position="41"/>
        <end position="59"/>
    </location>
</feature>
<dbReference type="PANTHER" id="PTHR33121">
    <property type="entry name" value="CYCLIC DI-GMP PHOSPHODIESTERASE PDEF"/>
    <property type="match status" value="1"/>
</dbReference>
<dbReference type="InterPro" id="IPR000160">
    <property type="entry name" value="GGDEF_dom"/>
</dbReference>
<organism evidence="4 5">
    <name type="scientific">Ilumatobacter coccineus (strain NBRC 103263 / KCTC 29153 / YM16-304)</name>
    <dbReference type="NCBI Taxonomy" id="1313172"/>
    <lineage>
        <taxon>Bacteria</taxon>
        <taxon>Bacillati</taxon>
        <taxon>Actinomycetota</taxon>
        <taxon>Acidimicrobiia</taxon>
        <taxon>Acidimicrobiales</taxon>
        <taxon>Ilumatobacteraceae</taxon>
        <taxon>Ilumatobacter</taxon>
    </lineage>
</organism>
<dbReference type="PROSITE" id="PS50883">
    <property type="entry name" value="EAL"/>
    <property type="match status" value="1"/>
</dbReference>
<dbReference type="InterPro" id="IPR035919">
    <property type="entry name" value="EAL_sf"/>
</dbReference>
<protein>
    <recommendedName>
        <fullName evidence="6">EAL domain-containing protein</fullName>
    </recommendedName>
</protein>
<dbReference type="Pfam" id="PF00563">
    <property type="entry name" value="EAL"/>
    <property type="match status" value="1"/>
</dbReference>
<name>A0A6C7E1E7_ILUCY</name>
<feature type="transmembrane region" description="Helical" evidence="1">
    <location>
        <begin position="79"/>
        <end position="101"/>
    </location>
</feature>
<evidence type="ECO:0000313" key="5">
    <source>
        <dbReference type="Proteomes" id="UP000011863"/>
    </source>
</evidence>
<accession>A0A6C7E1E7</accession>
<evidence type="ECO:0000259" key="2">
    <source>
        <dbReference type="PROSITE" id="PS50883"/>
    </source>
</evidence>
<dbReference type="KEGG" id="aym:YM304_06930"/>
<dbReference type="Gene3D" id="3.20.20.450">
    <property type="entry name" value="EAL domain"/>
    <property type="match status" value="1"/>
</dbReference>
<feature type="domain" description="GGDEF" evidence="3">
    <location>
        <begin position="420"/>
        <end position="551"/>
    </location>
</feature>
<feature type="transmembrane region" description="Helical" evidence="1">
    <location>
        <begin position="12"/>
        <end position="29"/>
    </location>
</feature>